<dbReference type="PANTHER" id="PTHR12871">
    <property type="entry name" value="BETA-1,2-N-ACETYLGLUCOSAMINYLTRANSFERASE II"/>
    <property type="match status" value="1"/>
</dbReference>
<comment type="similarity">
    <text evidence="4">Belongs to the glycosyltransferase 16 (GT16) protein family.</text>
</comment>
<reference evidence="28" key="1">
    <citation type="submission" date="2011-02" db="EMBL/GenBank/DDBJ databases">
        <title>The Genome Sequence of Capsaspora owczarzaki ATCC 30864.</title>
        <authorList>
            <person name="Russ C."/>
            <person name="Cuomo C."/>
            <person name="Burger G."/>
            <person name="Gray M.W."/>
            <person name="Holland P.W.H."/>
            <person name="King N."/>
            <person name="Lang F.B.F."/>
            <person name="Roger A.J."/>
            <person name="Ruiz-Trillo I."/>
            <person name="Young S.K."/>
            <person name="Zeng Q."/>
            <person name="Gargeya S."/>
            <person name="Alvarado L."/>
            <person name="Berlin A."/>
            <person name="Chapman S.B."/>
            <person name="Chen Z."/>
            <person name="Freedman E."/>
            <person name="Gellesch M."/>
            <person name="Goldberg J."/>
            <person name="Griggs A."/>
            <person name="Gujja S."/>
            <person name="Heilman E."/>
            <person name="Heiman D."/>
            <person name="Howarth C."/>
            <person name="Mehta T."/>
            <person name="Neiman D."/>
            <person name="Pearson M."/>
            <person name="Roberts A."/>
            <person name="Saif S."/>
            <person name="Shea T."/>
            <person name="Shenoy N."/>
            <person name="Sisk P."/>
            <person name="Stolte C."/>
            <person name="Sykes S."/>
            <person name="White J."/>
            <person name="Yandava C."/>
            <person name="Haas B."/>
            <person name="Nusbaum C."/>
            <person name="Birren B."/>
        </authorList>
    </citation>
    <scope>NUCLEOTIDE SEQUENCE</scope>
    <source>
        <strain evidence="28">ATCC 30864</strain>
    </source>
</reference>
<feature type="disulfide bond" evidence="25">
    <location>
        <begin position="410"/>
        <end position="522"/>
    </location>
</feature>
<keyword evidence="8" id="KW-0808">Transferase</keyword>
<evidence type="ECO:0000256" key="18">
    <source>
        <dbReference type="ARBA" id="ARBA00029663"/>
    </source>
</evidence>
<keyword evidence="12" id="KW-1133">Transmembrane helix</keyword>
<feature type="binding site" evidence="24">
    <location>
        <position position="444"/>
    </location>
    <ligand>
        <name>Mn(2+)</name>
        <dbReference type="ChEBI" id="CHEBI:29035"/>
    </ligand>
</feature>
<evidence type="ECO:0000256" key="11">
    <source>
        <dbReference type="ARBA" id="ARBA00022968"/>
    </source>
</evidence>
<evidence type="ECO:0000256" key="12">
    <source>
        <dbReference type="ARBA" id="ARBA00022989"/>
    </source>
</evidence>
<comment type="pathway">
    <text evidence="3">Protein modification; protein glycosylation.</text>
</comment>
<keyword evidence="28" id="KW-1185">Reference proteome</keyword>
<dbReference type="Proteomes" id="UP000008743">
    <property type="component" value="Unassembled WGS sequence"/>
</dbReference>
<keyword evidence="10 24" id="KW-0479">Metal-binding</keyword>
<evidence type="ECO:0000256" key="23">
    <source>
        <dbReference type="PIRSR" id="PIRSR607754-1"/>
    </source>
</evidence>
<feature type="disulfide bond" evidence="25">
    <location>
        <begin position="405"/>
        <end position="428"/>
    </location>
</feature>
<accession>A0A0D2W0B7</accession>
<evidence type="ECO:0000256" key="6">
    <source>
        <dbReference type="ARBA" id="ARBA00014817"/>
    </source>
</evidence>
<evidence type="ECO:0000256" key="20">
    <source>
        <dbReference type="ARBA" id="ARBA00032552"/>
    </source>
</evidence>
<name>A0A0D2W0B7_CAPO3</name>
<evidence type="ECO:0000256" key="21">
    <source>
        <dbReference type="ARBA" id="ARBA00032915"/>
    </source>
</evidence>
<evidence type="ECO:0000256" key="24">
    <source>
        <dbReference type="PIRSR" id="PIRSR607754-2"/>
    </source>
</evidence>
<evidence type="ECO:0000313" key="28">
    <source>
        <dbReference type="Proteomes" id="UP000008743"/>
    </source>
</evidence>
<evidence type="ECO:0000256" key="9">
    <source>
        <dbReference type="ARBA" id="ARBA00022692"/>
    </source>
</evidence>
<dbReference type="RefSeq" id="XP_004343299.1">
    <property type="nucleotide sequence ID" value="XM_004343249.2"/>
</dbReference>
<evidence type="ECO:0000256" key="3">
    <source>
        <dbReference type="ARBA" id="ARBA00004922"/>
    </source>
</evidence>
<feature type="binding site" evidence="23">
    <location>
        <position position="223"/>
    </location>
    <ligand>
        <name>substrate</name>
    </ligand>
</feature>
<feature type="compositionally biased region" description="Low complexity" evidence="26">
    <location>
        <begin position="98"/>
        <end position="114"/>
    </location>
</feature>
<dbReference type="GO" id="GO:0000139">
    <property type="term" value="C:Golgi membrane"/>
    <property type="evidence" value="ECO:0007669"/>
    <property type="project" value="UniProtKB-SubCell"/>
</dbReference>
<evidence type="ECO:0000256" key="14">
    <source>
        <dbReference type="ARBA" id="ARBA00023136"/>
    </source>
</evidence>
<evidence type="ECO:0000256" key="13">
    <source>
        <dbReference type="ARBA" id="ARBA00023034"/>
    </source>
</evidence>
<proteinExistence type="inferred from homology"/>
<dbReference type="EMBL" id="KE346374">
    <property type="protein sequence ID" value="KJE97612.1"/>
    <property type="molecule type" value="Genomic_DNA"/>
</dbReference>
<keyword evidence="15 25" id="KW-1015">Disulfide bond</keyword>
<feature type="disulfide bond" evidence="25">
    <location>
        <begin position="448"/>
        <end position="461"/>
    </location>
</feature>
<evidence type="ECO:0000256" key="1">
    <source>
        <dbReference type="ARBA" id="ARBA00001936"/>
    </source>
</evidence>
<keyword evidence="17 24" id="KW-0464">Manganese</keyword>
<dbReference type="AlphaFoldDB" id="A0A0D2W0B7"/>
<organism evidence="27 28">
    <name type="scientific">Capsaspora owczarzaki (strain ATCC 30864)</name>
    <dbReference type="NCBI Taxonomy" id="595528"/>
    <lineage>
        <taxon>Eukaryota</taxon>
        <taxon>Filasterea</taxon>
        <taxon>Capsaspora</taxon>
    </lineage>
</organism>
<evidence type="ECO:0000256" key="8">
    <source>
        <dbReference type="ARBA" id="ARBA00022679"/>
    </source>
</evidence>
<feature type="binding site" evidence="24">
    <location>
        <position position="331"/>
    </location>
    <ligand>
        <name>Mn(2+)</name>
        <dbReference type="ChEBI" id="CHEBI:29035"/>
    </ligand>
</feature>
<dbReference type="Pfam" id="PF05060">
    <property type="entry name" value="MGAT2"/>
    <property type="match status" value="1"/>
</dbReference>
<feature type="disulfide bond" evidence="25">
    <location>
        <begin position="353"/>
        <end position="356"/>
    </location>
</feature>
<dbReference type="STRING" id="595528.A0A0D2W0B7"/>
<evidence type="ECO:0000256" key="19">
    <source>
        <dbReference type="ARBA" id="ARBA00031203"/>
    </source>
</evidence>
<dbReference type="GO" id="GO:0006487">
    <property type="term" value="P:protein N-linked glycosylation"/>
    <property type="evidence" value="ECO:0007669"/>
    <property type="project" value="TreeGrafter"/>
</dbReference>
<sequence>MRLCFSQVRRNQRLAAALALLLLGAVGLTALRQQQHQRVQGQVGQHSQLPQEQEQGPDALLRLHPELQDQHHQQPNQQQQQQQQLQRQAQLNAHPERNPLLNLNPQQQPKQQQPELTHPQQHAQDAPAMGKVSESGQSIHSAQDYADQVAPESIVAALRAKVAQMNSNIVVQNNNDARLPALKPNFPVIVIQIHNRLLYFMHTIQSLAQVENIGSALIVLSHDFWDEPIMDYIRSNLKFCRYVQIFMPHSMQLHPEAFPGQGTNDCPRDLSKSDARALGCVNAEFPDTYGHYREAPFAMIKHHWWWKANTVFDVLQVTRENNGPMLFLEEDHVLAPDALVAVMAATAARPRLCPSCQLVGIATYNPLEATIDHKAATAHTAAWLSAQNNMGMVIDRAAWSSIKSCHRDFCTFDDYNWDWSLQYAASTCVGSLNILVLDHPRVVHIGTCGAHAYQHSPGKPCNPAQLMDQLNALWNYKKSSMLHFAADGTPSESISLSSKGAMAVPRPSPNGGWGDHRDHALCIAQVRA</sequence>
<feature type="region of interest" description="Disordered" evidence="26">
    <location>
        <begin position="68"/>
        <end position="145"/>
    </location>
</feature>
<protein>
    <recommendedName>
        <fullName evidence="6">Alpha-1,6-mannosyl-glycoprotein 2-beta-N-acetylglucosaminyltransferase</fullName>
        <ecNumber evidence="5">2.4.1.143</ecNumber>
    </recommendedName>
    <alternativeName>
        <fullName evidence="21">Beta-1,2-N-acetylglucosaminyltransferase II</fullName>
    </alternativeName>
    <alternativeName>
        <fullName evidence="20">GlcNAc-T II</fullName>
    </alternativeName>
    <alternativeName>
        <fullName evidence="19">Mannoside acetylglucosaminyltransferase 2</fullName>
    </alternativeName>
    <alternativeName>
        <fullName evidence="18">N-glycosyl-oligosaccharide-glycoprotein N-acetylglucosaminyltransferase II</fullName>
    </alternativeName>
</protein>
<evidence type="ECO:0000256" key="2">
    <source>
        <dbReference type="ARBA" id="ARBA00004323"/>
    </source>
</evidence>
<dbReference type="InterPro" id="IPR029044">
    <property type="entry name" value="Nucleotide-diphossugar_trans"/>
</dbReference>
<evidence type="ECO:0000256" key="15">
    <source>
        <dbReference type="ARBA" id="ARBA00023157"/>
    </source>
</evidence>
<gene>
    <name evidence="27" type="ORF">CAOG_007440</name>
</gene>
<evidence type="ECO:0000256" key="4">
    <source>
        <dbReference type="ARBA" id="ARBA00011011"/>
    </source>
</evidence>
<dbReference type="GO" id="GO:0005795">
    <property type="term" value="C:Golgi stack"/>
    <property type="evidence" value="ECO:0007669"/>
    <property type="project" value="InterPro"/>
</dbReference>
<feature type="disulfide bond" evidence="25">
    <location>
        <begin position="266"/>
        <end position="280"/>
    </location>
</feature>
<keyword evidence="14" id="KW-0472">Membrane</keyword>
<evidence type="ECO:0000313" key="27">
    <source>
        <dbReference type="EMBL" id="KJE97612.1"/>
    </source>
</evidence>
<evidence type="ECO:0000256" key="26">
    <source>
        <dbReference type="SAM" id="MobiDB-lite"/>
    </source>
</evidence>
<keyword evidence="13" id="KW-0333">Golgi apparatus</keyword>
<dbReference type="InParanoid" id="A0A0D2W0B7"/>
<dbReference type="PhylomeDB" id="A0A0D2W0B7"/>
<dbReference type="GO" id="GO:0046872">
    <property type="term" value="F:metal ion binding"/>
    <property type="evidence" value="ECO:0007669"/>
    <property type="project" value="UniProtKB-KW"/>
</dbReference>
<evidence type="ECO:0000256" key="25">
    <source>
        <dbReference type="PIRSR" id="PIRSR607754-3"/>
    </source>
</evidence>
<evidence type="ECO:0000256" key="7">
    <source>
        <dbReference type="ARBA" id="ARBA00022676"/>
    </source>
</evidence>
<dbReference type="eggNOG" id="KOG2791">
    <property type="taxonomic scope" value="Eukaryota"/>
</dbReference>
<feature type="binding site" evidence="23">
    <location>
        <begin position="192"/>
        <end position="196"/>
    </location>
    <ligand>
        <name>substrate</name>
    </ligand>
</feature>
<keyword evidence="11" id="KW-0735">Signal-anchor</keyword>
<keyword evidence="16" id="KW-0325">Glycoprotein</keyword>
<dbReference type="PANTHER" id="PTHR12871:SF0">
    <property type="entry name" value="ALPHA-1,6-MANNOSYL-GLYCOPROTEIN 2-BETA-N-ACETYLGLUCOSAMINYLTRANSFERASE"/>
    <property type="match status" value="1"/>
</dbReference>
<keyword evidence="9" id="KW-0812">Transmembrane</keyword>
<dbReference type="EC" id="2.4.1.143" evidence="5"/>
<feature type="compositionally biased region" description="Low complexity" evidence="26">
    <location>
        <begin position="73"/>
        <end position="90"/>
    </location>
</feature>
<comment type="cofactor">
    <cofactor evidence="1 24">
        <name>Mn(2+)</name>
        <dbReference type="ChEBI" id="CHEBI:29035"/>
    </cofactor>
</comment>
<evidence type="ECO:0000256" key="5">
    <source>
        <dbReference type="ARBA" id="ARBA00012613"/>
    </source>
</evidence>
<dbReference type="GO" id="GO:0008455">
    <property type="term" value="F:alpha-1,6-mannosylglycoprotein 2-beta-N-acetylglucosaminyltransferase activity"/>
    <property type="evidence" value="ECO:0007669"/>
    <property type="project" value="UniProtKB-EC"/>
</dbReference>
<evidence type="ECO:0000256" key="10">
    <source>
        <dbReference type="ARBA" id="ARBA00022723"/>
    </source>
</evidence>
<dbReference type="SUPFAM" id="SSF53448">
    <property type="entry name" value="Nucleotide-diphospho-sugar transferases"/>
    <property type="match status" value="1"/>
</dbReference>
<dbReference type="Gene3D" id="3.90.550.10">
    <property type="entry name" value="Spore Coat Polysaccharide Biosynthesis Protein SpsA, Chain A"/>
    <property type="match status" value="1"/>
</dbReference>
<evidence type="ECO:0000256" key="17">
    <source>
        <dbReference type="ARBA" id="ARBA00023211"/>
    </source>
</evidence>
<dbReference type="InterPro" id="IPR007754">
    <property type="entry name" value="GlcNAc_II"/>
</dbReference>
<evidence type="ECO:0000256" key="22">
    <source>
        <dbReference type="ARBA" id="ARBA00093257"/>
    </source>
</evidence>
<dbReference type="OMA" id="FWSAEIN"/>
<dbReference type="UniPathway" id="UPA00378"/>
<evidence type="ECO:0000256" key="16">
    <source>
        <dbReference type="ARBA" id="ARBA00023180"/>
    </source>
</evidence>
<keyword evidence="7" id="KW-0328">Glycosyltransferase</keyword>
<comment type="catalytic activity">
    <reaction evidence="22">
        <text>an N(4)-{beta-D-GlcNAc-(1-&gt;2)-alpha-D-Man-(1-&gt;3)-[alpha-D-Man-(1-&gt;6)]-beta-D-Man-(1-&gt;4)-beta-D-GlcNAc-(1-&gt;4)-beta-D-GlcNAc}-L-asparaginyl-[protein] + UDP-N-acetyl-alpha-D-glucosamine = N(4)-{beta-D-GlcNAc-(1-&gt;2)-alpha-D-Man-(1-&gt;3)-[beta-D-GlcNAc-(1-&gt;2)-alpha-D-Man-(1-&gt;6)]-beta-D-Man-(1-&gt;4)-beta-D-GlcNAc-(1-&gt;4)-beta-D-GlcNAc}-L-asparaginyl-[protein] + UDP + H(+)</text>
        <dbReference type="Rhea" id="RHEA:12941"/>
        <dbReference type="Rhea" id="RHEA-COMP:13526"/>
        <dbReference type="Rhea" id="RHEA-COMP:14369"/>
        <dbReference type="ChEBI" id="CHEBI:15378"/>
        <dbReference type="ChEBI" id="CHEBI:57705"/>
        <dbReference type="ChEBI" id="CHEBI:58223"/>
        <dbReference type="ChEBI" id="CHEBI:60615"/>
        <dbReference type="ChEBI" id="CHEBI:60651"/>
        <dbReference type="EC" id="2.4.1.143"/>
    </reaction>
</comment>
<dbReference type="GO" id="GO:0009312">
    <property type="term" value="P:oligosaccharide biosynthetic process"/>
    <property type="evidence" value="ECO:0007669"/>
    <property type="project" value="InterPro"/>
</dbReference>
<dbReference type="OrthoDB" id="6019616at2759"/>
<comment type="subcellular location">
    <subcellularLocation>
        <location evidence="2">Golgi apparatus membrane</location>
        <topology evidence="2">Single-pass type II membrane protein</topology>
    </subcellularLocation>
</comment>